<dbReference type="InterPro" id="IPR003673">
    <property type="entry name" value="CoA-Trfase_fam_III"/>
</dbReference>
<organism evidence="1 2">
    <name type="scientific">Planosporangium thailandense</name>
    <dbReference type="NCBI Taxonomy" id="765197"/>
    <lineage>
        <taxon>Bacteria</taxon>
        <taxon>Bacillati</taxon>
        <taxon>Actinomycetota</taxon>
        <taxon>Actinomycetes</taxon>
        <taxon>Micromonosporales</taxon>
        <taxon>Micromonosporaceae</taxon>
        <taxon>Planosporangium</taxon>
    </lineage>
</organism>
<accession>A0ABX0Y0I0</accession>
<dbReference type="Proteomes" id="UP000722989">
    <property type="component" value="Unassembled WGS sequence"/>
</dbReference>
<dbReference type="InterPro" id="IPR044855">
    <property type="entry name" value="CoA-Trfase_III_dom3_sf"/>
</dbReference>
<dbReference type="GO" id="GO:0016740">
    <property type="term" value="F:transferase activity"/>
    <property type="evidence" value="ECO:0007669"/>
    <property type="project" value="UniProtKB-KW"/>
</dbReference>
<evidence type="ECO:0000313" key="2">
    <source>
        <dbReference type="Proteomes" id="UP000722989"/>
    </source>
</evidence>
<dbReference type="Gene3D" id="3.30.1540.10">
    <property type="entry name" value="formyl-coa transferase, domain 3"/>
    <property type="match status" value="1"/>
</dbReference>
<proteinExistence type="predicted"/>
<dbReference type="PANTHER" id="PTHR48228">
    <property type="entry name" value="SUCCINYL-COA--D-CITRAMALATE COA-TRANSFERASE"/>
    <property type="match status" value="1"/>
</dbReference>
<gene>
    <name evidence="1" type="ORF">HC031_19310</name>
</gene>
<dbReference type="Gene3D" id="3.40.50.10540">
    <property type="entry name" value="Crotonobetainyl-coa:carnitine coa-transferase, domain 1"/>
    <property type="match status" value="1"/>
</dbReference>
<protein>
    <submittedName>
        <fullName evidence="1">CoA transferase</fullName>
    </submittedName>
</protein>
<dbReference type="PANTHER" id="PTHR48228:SF5">
    <property type="entry name" value="ALPHA-METHYLACYL-COA RACEMASE"/>
    <property type="match status" value="1"/>
</dbReference>
<dbReference type="InterPro" id="IPR023606">
    <property type="entry name" value="CoA-Trfase_III_dom_1_sf"/>
</dbReference>
<reference evidence="1 2" key="1">
    <citation type="submission" date="2020-03" db="EMBL/GenBank/DDBJ databases">
        <title>WGS of the type strain of Planosporangium spp.</title>
        <authorList>
            <person name="Thawai C."/>
        </authorList>
    </citation>
    <scope>NUCLEOTIDE SEQUENCE [LARGE SCALE GENOMIC DNA]</scope>
    <source>
        <strain evidence="1 2">TBRC 5610</strain>
    </source>
</reference>
<keyword evidence="2" id="KW-1185">Reference proteome</keyword>
<dbReference type="Pfam" id="PF02515">
    <property type="entry name" value="CoA_transf_3"/>
    <property type="match status" value="1"/>
</dbReference>
<keyword evidence="1" id="KW-0808">Transferase</keyword>
<evidence type="ECO:0000313" key="1">
    <source>
        <dbReference type="EMBL" id="NJC71849.1"/>
    </source>
</evidence>
<sequence length="386" mass="40939">MPEPAGPLAGVTVVELAGIGPGPFCVMLLADMGATVVRVDRPGAGSDDYTPNPVIERGRRSIAVDLKHPDGVEVVLRLVESADVLVESYRPGVAERLGVGPDICLARNPRLVFGRMTGWGQDGELAPVAGHDINYISMTGALHAMGRAGERPVPPLNLVGDFGGGASSLAFGIVCALLEARTSGRGQVVDGNVLDATSALMGLVHGLRAAGRWSLERGSNLLDTGCPYYDIYTCADGRWVAVGAIEEKFFVNVLRVLGLDTDDRLTGSHKDRSRWPVLRKALTAAFATRTRDEWTAAFAGVDCCVTPVLDMDEAAAHPHARQREAYMPIGDTGHVQPAVAPRFSRSATPVPTLPPRPGEHTRQILAEHGFGAEHVVRLLESGAVAD</sequence>
<comment type="caution">
    <text evidence="1">The sequence shown here is derived from an EMBL/GenBank/DDBJ whole genome shotgun (WGS) entry which is preliminary data.</text>
</comment>
<dbReference type="EMBL" id="JAATVY010000014">
    <property type="protein sequence ID" value="NJC71849.1"/>
    <property type="molecule type" value="Genomic_DNA"/>
</dbReference>
<dbReference type="SUPFAM" id="SSF89796">
    <property type="entry name" value="CoA-transferase family III (CaiB/BaiF)"/>
    <property type="match status" value="1"/>
</dbReference>
<dbReference type="RefSeq" id="WP_167926757.1">
    <property type="nucleotide sequence ID" value="NZ_JAATVY010000014.1"/>
</dbReference>
<name>A0ABX0Y0I0_9ACTN</name>
<dbReference type="InterPro" id="IPR050509">
    <property type="entry name" value="CoA-transferase_III"/>
</dbReference>